<dbReference type="RefSeq" id="WP_153844121.1">
    <property type="nucleotide sequence ID" value="NZ_ML762946.1"/>
</dbReference>
<comment type="caution">
    <text evidence="1">The sequence shown here is derived from an EMBL/GenBank/DDBJ whole genome shotgun (WGS) entry which is preliminary data.</text>
</comment>
<proteinExistence type="predicted"/>
<dbReference type="InterPro" id="IPR027417">
    <property type="entry name" value="P-loop_NTPase"/>
</dbReference>
<evidence type="ECO:0000313" key="2">
    <source>
        <dbReference type="Proteomes" id="UP000466130"/>
    </source>
</evidence>
<accession>A0ABQ6X4E7</accession>
<reference evidence="1 2" key="1">
    <citation type="submission" date="2019-09" db="EMBL/GenBank/DDBJ databases">
        <title>The Halomonas whole genome shotgun (WGS).</title>
        <authorList>
            <person name="Xie Z."/>
        </authorList>
    </citation>
    <scope>NUCLEOTIDE SEQUENCE [LARGE SCALE GENOMIC DNA]</scope>
    <source>
        <strain evidence="1 2">NBT06E8</strain>
    </source>
</reference>
<dbReference type="Gene3D" id="3.40.50.300">
    <property type="entry name" value="P-loop containing nucleotide triphosphate hydrolases"/>
    <property type="match status" value="1"/>
</dbReference>
<sequence length="242" mass="27267">MRVLVFNSKGGCGKSTVTREILAGPHASNYVVVEIDDLNQTQTGYGEKGIFKKVELLKREEIPNLLMLLNEHDNVVVDVGADNITATLDAMLNYNLFDDIDRVVIPMKSGRTDCENALLTYESIYPHCKDIKFVFVERDDSEPLEEQYSVFFKNLQRIKIDKLNDKNFATIASSDAFIDAQDSRELVVDIAKGPDYKAQALKAKEENDMASFKELMSKELRKRTAAILVEKTITPAHKVLMG</sequence>
<organism evidence="1 2">
    <name type="scientific">Vreelandella piezotolerans</name>
    <dbReference type="NCBI Taxonomy" id="2609667"/>
    <lineage>
        <taxon>Bacteria</taxon>
        <taxon>Pseudomonadati</taxon>
        <taxon>Pseudomonadota</taxon>
        <taxon>Gammaproteobacteria</taxon>
        <taxon>Oceanospirillales</taxon>
        <taxon>Halomonadaceae</taxon>
        <taxon>Vreelandella</taxon>
    </lineage>
</organism>
<dbReference type="SUPFAM" id="SSF52540">
    <property type="entry name" value="P-loop containing nucleoside triphosphate hydrolases"/>
    <property type="match status" value="1"/>
</dbReference>
<keyword evidence="2" id="KW-1185">Reference proteome</keyword>
<dbReference type="EMBL" id="VWRT01000029">
    <property type="protein sequence ID" value="KAE8436901.1"/>
    <property type="molecule type" value="Genomic_DNA"/>
</dbReference>
<name>A0ABQ6X4E7_9GAMM</name>
<gene>
    <name evidence="1" type="ORF">F1978_17420</name>
</gene>
<dbReference type="Proteomes" id="UP000466130">
    <property type="component" value="Unassembled WGS sequence"/>
</dbReference>
<protein>
    <submittedName>
        <fullName evidence="1">Uncharacterized protein</fullName>
    </submittedName>
</protein>
<evidence type="ECO:0000313" key="1">
    <source>
        <dbReference type="EMBL" id="KAE8436901.1"/>
    </source>
</evidence>